<dbReference type="AlphaFoldDB" id="A0A0D0TG72"/>
<dbReference type="EMBL" id="JXCQ01000066">
    <property type="protein sequence ID" value="KIR19815.1"/>
    <property type="molecule type" value="Genomic_DNA"/>
</dbReference>
<name>A0A0D0TG72_PSEFL</name>
<evidence type="ECO:0000313" key="2">
    <source>
        <dbReference type="EMBL" id="KIR19815.1"/>
    </source>
</evidence>
<dbReference type="Pfam" id="PF00534">
    <property type="entry name" value="Glycos_transf_1"/>
    <property type="match status" value="1"/>
</dbReference>
<accession>A0A0D0TG72</accession>
<comment type="caution">
    <text evidence="2">The sequence shown here is derived from an EMBL/GenBank/DDBJ whole genome shotgun (WGS) entry which is preliminary data.</text>
</comment>
<sequence>MRIALLAPLPPEQTGIADYAAHLRNALIELGLEVVTPLAGCQDLPEQLRRLQAFDWSGVDLVHAELGGGRFGEFQALGYLRRAQPHLPLTATVHDPERLIWRRAKLFFPLTLLERLPHPLPQAAALLADPLTLREERRLAKGMRRLITLTRLGGDCLRQRMGLRPQQVAVIAHGNLPIAPQALPPLEPLRLLYFGFIYRGKGIEDLLQALAQSLAAHPQCRGQIRLTLAGGTAPEMTFDPAGNYLDGLRQQISALHLEDVVDWQLDLPSAQIPATIQAHHVMVLPYRESKKLSFLGQMRGTSGALSWANACGRGVITSNARAFAEEVAGGNGITYQQGDIDSLSNALNRLILDPQQARQWAARAGEIGRQRQWANTAQRFAELFRDACEEPLR</sequence>
<keyword evidence="2" id="KW-0808">Transferase</keyword>
<dbReference type="GO" id="GO:1901135">
    <property type="term" value="P:carbohydrate derivative metabolic process"/>
    <property type="evidence" value="ECO:0007669"/>
    <property type="project" value="UniProtKB-ARBA"/>
</dbReference>
<proteinExistence type="predicted"/>
<dbReference type="SUPFAM" id="SSF53756">
    <property type="entry name" value="UDP-Glycosyltransferase/glycogen phosphorylase"/>
    <property type="match status" value="1"/>
</dbReference>
<dbReference type="GO" id="GO:0102710">
    <property type="term" value="F:D-inositol-3-phosphate glycosyltransferase activity"/>
    <property type="evidence" value="ECO:0007669"/>
    <property type="project" value="UniProtKB-EC"/>
</dbReference>
<dbReference type="EC" id="2.4.1.250" evidence="2"/>
<evidence type="ECO:0000313" key="3">
    <source>
        <dbReference type="Proteomes" id="UP000032210"/>
    </source>
</evidence>
<organism evidence="2 3">
    <name type="scientific">Pseudomonas fluorescens</name>
    <dbReference type="NCBI Taxonomy" id="294"/>
    <lineage>
        <taxon>Bacteria</taxon>
        <taxon>Pseudomonadati</taxon>
        <taxon>Pseudomonadota</taxon>
        <taxon>Gammaproteobacteria</taxon>
        <taxon>Pseudomonadales</taxon>
        <taxon>Pseudomonadaceae</taxon>
        <taxon>Pseudomonas</taxon>
    </lineage>
</organism>
<dbReference type="Gene3D" id="3.40.50.2000">
    <property type="entry name" value="Glycogen Phosphorylase B"/>
    <property type="match status" value="1"/>
</dbReference>
<dbReference type="PANTHER" id="PTHR12526">
    <property type="entry name" value="GLYCOSYLTRANSFERASE"/>
    <property type="match status" value="1"/>
</dbReference>
<dbReference type="Proteomes" id="UP000032210">
    <property type="component" value="Unassembled WGS sequence"/>
</dbReference>
<dbReference type="InterPro" id="IPR001296">
    <property type="entry name" value="Glyco_trans_1"/>
</dbReference>
<gene>
    <name evidence="2" type="primary">mshA_1</name>
    <name evidence="2" type="ORF">PFLU3_47560</name>
</gene>
<dbReference type="RefSeq" id="WP_043050957.1">
    <property type="nucleotide sequence ID" value="NZ_JXCQ01000066.1"/>
</dbReference>
<evidence type="ECO:0000259" key="1">
    <source>
        <dbReference type="Pfam" id="PF00534"/>
    </source>
</evidence>
<reference evidence="2 3" key="1">
    <citation type="submission" date="2015-01" db="EMBL/GenBank/DDBJ databases">
        <title>Genome sequence of the beneficial rhizobacterium Pseudomonas fluorescens 2-79.</title>
        <authorList>
            <person name="Thuermer A."/>
            <person name="Daniel R."/>
        </authorList>
    </citation>
    <scope>NUCLEOTIDE SEQUENCE [LARGE SCALE GENOMIC DNA]</scope>
    <source>
        <strain evidence="2 3">2-79</strain>
    </source>
</reference>
<feature type="domain" description="Glycosyl transferase family 1" evidence="1">
    <location>
        <begin position="185"/>
        <end position="364"/>
    </location>
</feature>
<protein>
    <submittedName>
        <fullName evidence="2">MshA_1 protein</fullName>
        <ecNumber evidence="2">2.4.1.250</ecNumber>
    </submittedName>
</protein>
<keyword evidence="2" id="KW-0328">Glycosyltransferase</keyword>
<dbReference type="PATRIC" id="fig|294.125.peg.4882"/>